<dbReference type="RefSeq" id="WP_201652058.1">
    <property type="nucleotide sequence ID" value="NZ_JAEQNC010000001.1"/>
</dbReference>
<dbReference type="Pfam" id="PF13677">
    <property type="entry name" value="MotB_plug"/>
    <property type="match status" value="1"/>
</dbReference>
<name>A0A937CN31_9HYPH</name>
<feature type="domain" description="OmpA-like" evidence="9">
    <location>
        <begin position="350"/>
        <end position="468"/>
    </location>
</feature>
<feature type="region of interest" description="Disordered" evidence="8">
    <location>
        <begin position="151"/>
        <end position="302"/>
    </location>
</feature>
<accession>A0A937CN31</accession>
<dbReference type="CDD" id="cd07185">
    <property type="entry name" value="OmpA_C-like"/>
    <property type="match status" value="1"/>
</dbReference>
<dbReference type="InterPro" id="IPR036737">
    <property type="entry name" value="OmpA-like_sf"/>
</dbReference>
<keyword evidence="3" id="KW-1003">Cell membrane</keyword>
<reference evidence="10" key="1">
    <citation type="submission" date="2021-01" db="EMBL/GenBank/DDBJ databases">
        <title>Rhizobium sp. strain KVB221 16S ribosomal RNA gene Genome sequencing and assembly.</title>
        <authorList>
            <person name="Kang M."/>
        </authorList>
    </citation>
    <scope>NUCLEOTIDE SEQUENCE</scope>
    <source>
        <strain evidence="10">KVB221</strain>
    </source>
</reference>
<dbReference type="InterPro" id="IPR006665">
    <property type="entry name" value="OmpA-like"/>
</dbReference>
<evidence type="ECO:0000256" key="6">
    <source>
        <dbReference type="ARBA" id="ARBA00023136"/>
    </source>
</evidence>
<protein>
    <submittedName>
        <fullName evidence="10">MotB family protein</fullName>
    </submittedName>
</protein>
<feature type="region of interest" description="Disordered" evidence="8">
    <location>
        <begin position="75"/>
        <end position="121"/>
    </location>
</feature>
<keyword evidence="11" id="KW-1185">Reference proteome</keyword>
<dbReference type="NCBIfam" id="NF004651">
    <property type="entry name" value="PRK05996.1"/>
    <property type="match status" value="1"/>
</dbReference>
<comment type="subcellular location">
    <subcellularLocation>
        <location evidence="1">Cell membrane</location>
        <topology evidence="1">Single-pass membrane protein</topology>
    </subcellularLocation>
</comment>
<dbReference type="InterPro" id="IPR025713">
    <property type="entry name" value="MotB-like_N_dom"/>
</dbReference>
<dbReference type="PANTHER" id="PTHR30329">
    <property type="entry name" value="STATOR ELEMENT OF FLAGELLAR MOTOR COMPLEX"/>
    <property type="match status" value="1"/>
</dbReference>
<evidence type="ECO:0000256" key="3">
    <source>
        <dbReference type="ARBA" id="ARBA00022475"/>
    </source>
</evidence>
<feature type="compositionally biased region" description="Basic and acidic residues" evidence="8">
    <location>
        <begin position="255"/>
        <end position="302"/>
    </location>
</feature>
<dbReference type="PROSITE" id="PS51123">
    <property type="entry name" value="OMPA_2"/>
    <property type="match status" value="1"/>
</dbReference>
<comment type="caution">
    <text evidence="10">The sequence shown here is derived from an EMBL/GenBank/DDBJ whole genome shotgun (WGS) entry which is preliminary data.</text>
</comment>
<feature type="compositionally biased region" description="Gly residues" evidence="8">
    <location>
        <begin position="158"/>
        <end position="173"/>
    </location>
</feature>
<dbReference type="SUPFAM" id="SSF103088">
    <property type="entry name" value="OmpA-like"/>
    <property type="match status" value="1"/>
</dbReference>
<evidence type="ECO:0000256" key="4">
    <source>
        <dbReference type="ARBA" id="ARBA00022692"/>
    </source>
</evidence>
<evidence type="ECO:0000259" key="9">
    <source>
        <dbReference type="PROSITE" id="PS51123"/>
    </source>
</evidence>
<evidence type="ECO:0000313" key="11">
    <source>
        <dbReference type="Proteomes" id="UP000633219"/>
    </source>
</evidence>
<feature type="compositionally biased region" description="Basic and acidic residues" evidence="8">
    <location>
        <begin position="81"/>
        <end position="98"/>
    </location>
</feature>
<dbReference type="GO" id="GO:0005886">
    <property type="term" value="C:plasma membrane"/>
    <property type="evidence" value="ECO:0007669"/>
    <property type="project" value="UniProtKB-SubCell"/>
</dbReference>
<feature type="compositionally biased region" description="Basic and acidic residues" evidence="8">
    <location>
        <begin position="230"/>
        <end position="241"/>
    </location>
</feature>
<dbReference type="Proteomes" id="UP000633219">
    <property type="component" value="Unassembled WGS sequence"/>
</dbReference>
<evidence type="ECO:0000313" key="10">
    <source>
        <dbReference type="EMBL" id="MBL0370688.1"/>
    </source>
</evidence>
<evidence type="ECO:0000256" key="5">
    <source>
        <dbReference type="ARBA" id="ARBA00022989"/>
    </source>
</evidence>
<dbReference type="PANTHER" id="PTHR30329:SF21">
    <property type="entry name" value="LIPOPROTEIN YIAD-RELATED"/>
    <property type="match status" value="1"/>
</dbReference>
<dbReference type="InterPro" id="IPR050330">
    <property type="entry name" value="Bact_OuterMem_StrucFunc"/>
</dbReference>
<keyword evidence="4" id="KW-0812">Transmembrane</keyword>
<evidence type="ECO:0000256" key="2">
    <source>
        <dbReference type="ARBA" id="ARBA00008914"/>
    </source>
</evidence>
<sequence>MSEAESHHHGKNEIIIVKRHRGGHEGSHGGAWKIAYADFMTAMMAFFLIMWLVNAANEETKAAVASYFNPIKLTDPSPAEKGLKKPAKEADGENEQEKSTSQGSEKSPGTAADSGKDKSATVGEEIKYSEADYFENPYSVIAEIAQETDDKANVSAKGDGGAQNAGPGTGAEGGEAFRDPFDPDFWTQQVEVSRTTAASADRPVEISGLPGDGMVVDAEDPKTVFTGDAKSGDLKSGEKNSGDLNAGEGLTNKDGTTDHAMKEQGVTEKTDNGKTDKDKNGIADKDKLADKDRDGKTEFDKSGLSEAEFKKLTEDRKAAKALEAELKKDLKGRIGLLAEGLVVMPAEGGLLISISDQIKTPMFRIGSSIPTRETVVAMARIGELLKSRKGQIAIRGHTDARPYKTKNYDNWRLSADRAQSAYFMLKSAGVAENRISQISGFADHRLRFPAKPLDEGNRRIEILIQADEG</sequence>
<keyword evidence="5" id="KW-1133">Transmembrane helix</keyword>
<comment type="similarity">
    <text evidence="2">Belongs to the MotB family.</text>
</comment>
<dbReference type="EMBL" id="JAEQNC010000001">
    <property type="protein sequence ID" value="MBL0370688.1"/>
    <property type="molecule type" value="Genomic_DNA"/>
</dbReference>
<evidence type="ECO:0000256" key="1">
    <source>
        <dbReference type="ARBA" id="ARBA00004162"/>
    </source>
</evidence>
<gene>
    <name evidence="10" type="ORF">JJB09_01480</name>
</gene>
<evidence type="ECO:0000256" key="7">
    <source>
        <dbReference type="PROSITE-ProRule" id="PRU00473"/>
    </source>
</evidence>
<proteinExistence type="inferred from homology"/>
<dbReference type="Gene3D" id="3.30.1330.60">
    <property type="entry name" value="OmpA-like domain"/>
    <property type="match status" value="1"/>
</dbReference>
<organism evidence="10 11">
    <name type="scientific">Rhizobium setariae</name>
    <dbReference type="NCBI Taxonomy" id="2801340"/>
    <lineage>
        <taxon>Bacteria</taxon>
        <taxon>Pseudomonadati</taxon>
        <taxon>Pseudomonadota</taxon>
        <taxon>Alphaproteobacteria</taxon>
        <taxon>Hyphomicrobiales</taxon>
        <taxon>Rhizobiaceae</taxon>
        <taxon>Rhizobium/Agrobacterium group</taxon>
        <taxon>Rhizobium</taxon>
    </lineage>
</organism>
<dbReference type="Pfam" id="PF00691">
    <property type="entry name" value="OmpA"/>
    <property type="match status" value="1"/>
</dbReference>
<keyword evidence="6 7" id="KW-0472">Membrane</keyword>
<dbReference type="AlphaFoldDB" id="A0A937CN31"/>
<feature type="compositionally biased region" description="Polar residues" evidence="8">
    <location>
        <begin position="186"/>
        <end position="198"/>
    </location>
</feature>
<evidence type="ECO:0000256" key="8">
    <source>
        <dbReference type="SAM" id="MobiDB-lite"/>
    </source>
</evidence>